<protein>
    <submittedName>
        <fullName evidence="6">Putative membrane protein YphA (DoxX/SURF4 family)</fullName>
    </submittedName>
</protein>
<dbReference type="RefSeq" id="WP_179530468.1">
    <property type="nucleotide sequence ID" value="NZ_BAAAPP010000012.1"/>
</dbReference>
<dbReference type="InterPro" id="IPR032808">
    <property type="entry name" value="DoxX"/>
</dbReference>
<accession>A0A7Z0C176</accession>
<gene>
    <name evidence="6" type="ORF">BKA05_001020</name>
</gene>
<dbReference type="AlphaFoldDB" id="A0A7Z0C176"/>
<keyword evidence="3 5" id="KW-1133">Transmembrane helix</keyword>
<evidence type="ECO:0000256" key="4">
    <source>
        <dbReference type="ARBA" id="ARBA00023136"/>
    </source>
</evidence>
<comment type="caution">
    <text evidence="6">The sequence shown here is derived from an EMBL/GenBank/DDBJ whole genome shotgun (WGS) entry which is preliminary data.</text>
</comment>
<dbReference type="Proteomes" id="UP000537326">
    <property type="component" value="Unassembled WGS sequence"/>
</dbReference>
<sequence length="123" mass="12682">MNIFLWILAGVLAAVFLMAGAMKATQPKAKLAENMPWVEDFSDSQVRAIGVVEILGALGLILPAATGVAVVLTPLAAAGLALTMAGAAVVHARRKEFPNIAVNVVLGGLALLVAILRFGPHAF</sequence>
<evidence type="ECO:0000256" key="1">
    <source>
        <dbReference type="ARBA" id="ARBA00004141"/>
    </source>
</evidence>
<evidence type="ECO:0000256" key="3">
    <source>
        <dbReference type="ARBA" id="ARBA00022989"/>
    </source>
</evidence>
<keyword evidence="2 5" id="KW-0812">Transmembrane</keyword>
<dbReference type="Pfam" id="PF13564">
    <property type="entry name" value="DoxX_2"/>
    <property type="match status" value="1"/>
</dbReference>
<keyword evidence="4 5" id="KW-0472">Membrane</keyword>
<dbReference type="EMBL" id="JACBZI010000001">
    <property type="protein sequence ID" value="NYI09505.1"/>
    <property type="molecule type" value="Genomic_DNA"/>
</dbReference>
<evidence type="ECO:0000256" key="2">
    <source>
        <dbReference type="ARBA" id="ARBA00022692"/>
    </source>
</evidence>
<reference evidence="6 7" key="1">
    <citation type="submission" date="2020-07" db="EMBL/GenBank/DDBJ databases">
        <title>Sequencing the genomes of 1000 actinobacteria strains.</title>
        <authorList>
            <person name="Klenk H.-P."/>
        </authorList>
    </citation>
    <scope>NUCLEOTIDE SEQUENCE [LARGE SCALE GENOMIC DNA]</scope>
    <source>
        <strain evidence="6 7">DSM 18248</strain>
    </source>
</reference>
<dbReference type="GO" id="GO:0016020">
    <property type="term" value="C:membrane"/>
    <property type="evidence" value="ECO:0007669"/>
    <property type="project" value="UniProtKB-SubCell"/>
</dbReference>
<feature type="transmembrane region" description="Helical" evidence="5">
    <location>
        <begin position="100"/>
        <end position="119"/>
    </location>
</feature>
<evidence type="ECO:0000313" key="6">
    <source>
        <dbReference type="EMBL" id="NYI09505.1"/>
    </source>
</evidence>
<evidence type="ECO:0000313" key="7">
    <source>
        <dbReference type="Proteomes" id="UP000537326"/>
    </source>
</evidence>
<name>A0A7Z0C176_9ACTN</name>
<feature type="transmembrane region" description="Helical" evidence="5">
    <location>
        <begin position="60"/>
        <end position="88"/>
    </location>
</feature>
<comment type="subcellular location">
    <subcellularLocation>
        <location evidence="1">Membrane</location>
        <topology evidence="1">Multi-pass membrane protein</topology>
    </subcellularLocation>
</comment>
<organism evidence="6 7">
    <name type="scientific">Nocardioides marinus</name>
    <dbReference type="NCBI Taxonomy" id="374514"/>
    <lineage>
        <taxon>Bacteria</taxon>
        <taxon>Bacillati</taxon>
        <taxon>Actinomycetota</taxon>
        <taxon>Actinomycetes</taxon>
        <taxon>Propionibacteriales</taxon>
        <taxon>Nocardioidaceae</taxon>
        <taxon>Nocardioides</taxon>
    </lineage>
</organism>
<evidence type="ECO:0000256" key="5">
    <source>
        <dbReference type="SAM" id="Phobius"/>
    </source>
</evidence>
<proteinExistence type="predicted"/>
<keyword evidence="7" id="KW-1185">Reference proteome</keyword>